<dbReference type="RefSeq" id="XP_040755281.1">
    <property type="nucleotide sequence ID" value="XM_040896184.1"/>
</dbReference>
<sequence>MLVLLGCVVPTSSTNIVGAESYPDLFGQNQRNRRLWTLSSAVKYLDDRPQIMETRQKESGSIRLHKSDAYQTNGLPRASERSGVTFVWYRQ</sequence>
<comment type="caution">
    <text evidence="1">The sequence shown here is derived from an EMBL/GenBank/DDBJ whole genome shotgun (WGS) entry which is preliminary data.</text>
</comment>
<dbReference type="AlphaFoldDB" id="A0A2T5M5S6"/>
<name>A0A2T5M5S6_9EURO</name>
<organism evidence="1 2">
    <name type="scientific">Aspergillus ochraceoroseus IBT 24754</name>
    <dbReference type="NCBI Taxonomy" id="1392256"/>
    <lineage>
        <taxon>Eukaryota</taxon>
        <taxon>Fungi</taxon>
        <taxon>Dikarya</taxon>
        <taxon>Ascomycota</taxon>
        <taxon>Pezizomycotina</taxon>
        <taxon>Eurotiomycetes</taxon>
        <taxon>Eurotiomycetidae</taxon>
        <taxon>Eurotiales</taxon>
        <taxon>Aspergillaceae</taxon>
        <taxon>Aspergillus</taxon>
        <taxon>Aspergillus subgen. Nidulantes</taxon>
    </lineage>
</organism>
<evidence type="ECO:0000313" key="1">
    <source>
        <dbReference type="EMBL" id="PTU23889.1"/>
    </source>
</evidence>
<proteinExistence type="predicted"/>
<protein>
    <submittedName>
        <fullName evidence="1">Uncharacterized protein</fullName>
    </submittedName>
</protein>
<evidence type="ECO:0000313" key="2">
    <source>
        <dbReference type="Proteomes" id="UP000244073"/>
    </source>
</evidence>
<dbReference type="EMBL" id="MSFN02000001">
    <property type="protein sequence ID" value="PTU23889.1"/>
    <property type="molecule type" value="Genomic_DNA"/>
</dbReference>
<dbReference type="VEuPathDB" id="FungiDB:P175DRAFT_0497010"/>
<reference evidence="1 2" key="1">
    <citation type="journal article" date="2018" name="Proc. Natl. Acad. Sci. U.S.A.">
        <title>Linking secondary metabolites to gene clusters through genome sequencing of six diverse Aspergillus species.</title>
        <authorList>
            <person name="Kaerboelling I."/>
            <person name="Vesth T.C."/>
            <person name="Frisvad J.C."/>
            <person name="Nybo J.L."/>
            <person name="Theobald S."/>
            <person name="Kuo A."/>
            <person name="Bowyer P."/>
            <person name="Matsuda Y."/>
            <person name="Mondo S."/>
            <person name="Lyhne E.K."/>
            <person name="Kogle M.E."/>
            <person name="Clum A."/>
            <person name="Lipzen A."/>
            <person name="Salamov A."/>
            <person name="Ngan C.Y."/>
            <person name="Daum C."/>
            <person name="Chiniquy J."/>
            <person name="Barry K."/>
            <person name="LaButti K."/>
            <person name="Haridas S."/>
            <person name="Simmons B.A."/>
            <person name="Magnuson J.K."/>
            <person name="Mortensen U.H."/>
            <person name="Larsen T.O."/>
            <person name="Grigoriev I.V."/>
            <person name="Baker S.E."/>
            <person name="Andersen M.R."/>
        </authorList>
    </citation>
    <scope>NUCLEOTIDE SEQUENCE [LARGE SCALE GENOMIC DNA]</scope>
    <source>
        <strain evidence="1 2">IBT 24754</strain>
    </source>
</reference>
<gene>
    <name evidence="1" type="ORF">P175DRAFT_0497010</name>
</gene>
<dbReference type="GeneID" id="63813066"/>
<accession>A0A2T5M5S6</accession>
<dbReference type="Proteomes" id="UP000244073">
    <property type="component" value="Unassembled WGS sequence"/>
</dbReference>